<dbReference type="InterPro" id="IPR039015">
    <property type="entry name" value="ENDOD1"/>
</dbReference>
<dbReference type="Pfam" id="PF01223">
    <property type="entry name" value="Endonuclease_NS"/>
    <property type="match status" value="1"/>
</dbReference>
<keyword evidence="1" id="KW-0732">Signal</keyword>
<dbReference type="PANTHER" id="PTHR21472:SF15">
    <property type="entry name" value="ENDONUCLEASE DOMAIN-CONTAINING 1 PROTEIN-RELATED"/>
    <property type="match status" value="1"/>
</dbReference>
<comment type="caution">
    <text evidence="4">The sequence shown here is derived from an EMBL/GenBank/DDBJ whole genome shotgun (WGS) entry which is preliminary data.</text>
</comment>
<keyword evidence="4" id="KW-0540">Nuclease</keyword>
<accession>A0A6G0HJW2</accession>
<name>A0A6G0HJW2_LARCR</name>
<dbReference type="PANTHER" id="PTHR21472">
    <property type="entry name" value="ENDONUCLEASE DOMAIN-CONTAINING 1 PROTEIN ENDOD1"/>
    <property type="match status" value="1"/>
</dbReference>
<protein>
    <submittedName>
        <fullName evidence="4">Endonuclease domain-containing 1 protein</fullName>
    </submittedName>
</protein>
<keyword evidence="4" id="KW-0255">Endonuclease</keyword>
<dbReference type="SMART" id="SM00477">
    <property type="entry name" value="NUC"/>
    <property type="match status" value="1"/>
</dbReference>
<dbReference type="InterPro" id="IPR001604">
    <property type="entry name" value="Endo_G_ENPP1-like_dom"/>
</dbReference>
<dbReference type="GO" id="GO:0004519">
    <property type="term" value="F:endonuclease activity"/>
    <property type="evidence" value="ECO:0007669"/>
    <property type="project" value="UniProtKB-KW"/>
</dbReference>
<sequence length="307" mass="34803">MTSLKTKNICFLAAFLFLAIVPTLAKVVKEVKDCNQFLYQGTPPEIPDILEGGKIPDNNRYKVICQTYEDGPNPNPNSNQRYLTVYDTKNRIPVFSAYEYKEKEGSEKLKKDGVPWKIEPQLDEAHTQNNGNMKEEDSNTDYNNQAVNADYTKNDRRYDRGHLFPASHASSQEQLDSTFTLTNAVPQVDTFNQRRWSIMEQCMKCILDYNIKRDKGCFVVVGAQPSDNNNLNNRVNIPSMMWSAFYCANGVSGAYWSKNDADDTVHEGSLEDLKNNALTKGIDVFPGQPYVNYLKDIFAAMGRLITG</sequence>
<feature type="chain" id="PRO_5026269168" evidence="1">
    <location>
        <begin position="26"/>
        <end position="307"/>
    </location>
</feature>
<evidence type="ECO:0000259" key="2">
    <source>
        <dbReference type="SMART" id="SM00477"/>
    </source>
</evidence>
<gene>
    <name evidence="4" type="ORF">D5F01_LYC23039</name>
</gene>
<reference evidence="4 5" key="1">
    <citation type="submission" date="2019-07" db="EMBL/GenBank/DDBJ databases">
        <title>Chromosome genome assembly for large yellow croaker.</title>
        <authorList>
            <person name="Xiao S."/>
        </authorList>
    </citation>
    <scope>NUCLEOTIDE SEQUENCE [LARGE SCALE GENOMIC DNA]</scope>
    <source>
        <strain evidence="4">JMULYC20181020</strain>
        <tissue evidence="4">Muscle</tissue>
    </source>
</reference>
<feature type="signal peptide" evidence="1">
    <location>
        <begin position="1"/>
        <end position="25"/>
    </location>
</feature>
<evidence type="ECO:0000313" key="4">
    <source>
        <dbReference type="EMBL" id="KAE8279450.1"/>
    </source>
</evidence>
<evidence type="ECO:0000313" key="5">
    <source>
        <dbReference type="Proteomes" id="UP000424527"/>
    </source>
</evidence>
<dbReference type="GO" id="GO:0046872">
    <property type="term" value="F:metal ion binding"/>
    <property type="evidence" value="ECO:0007669"/>
    <property type="project" value="InterPro"/>
</dbReference>
<dbReference type="Gene3D" id="3.40.570.10">
    <property type="entry name" value="Extracellular Endonuclease, subunit A"/>
    <property type="match status" value="1"/>
</dbReference>
<dbReference type="InterPro" id="IPR020821">
    <property type="entry name" value="ENPP1-3/EXOG-like_nuc-like"/>
</dbReference>
<dbReference type="GO" id="GO:0016787">
    <property type="term" value="F:hydrolase activity"/>
    <property type="evidence" value="ECO:0007669"/>
    <property type="project" value="InterPro"/>
</dbReference>
<evidence type="ECO:0000259" key="3">
    <source>
        <dbReference type="SMART" id="SM00892"/>
    </source>
</evidence>
<proteinExistence type="predicted"/>
<dbReference type="InterPro" id="IPR044929">
    <property type="entry name" value="DNA/RNA_non-sp_Endonuclease_sf"/>
</dbReference>
<dbReference type="AlphaFoldDB" id="A0A6G0HJW2"/>
<dbReference type="Proteomes" id="UP000424527">
    <property type="component" value="Unassembled WGS sequence"/>
</dbReference>
<dbReference type="EMBL" id="REGW02000023">
    <property type="protein sequence ID" value="KAE8279450.1"/>
    <property type="molecule type" value="Genomic_DNA"/>
</dbReference>
<dbReference type="InterPro" id="IPR044925">
    <property type="entry name" value="His-Me_finger_sf"/>
</dbReference>
<dbReference type="GO" id="GO:0003676">
    <property type="term" value="F:nucleic acid binding"/>
    <property type="evidence" value="ECO:0007669"/>
    <property type="project" value="InterPro"/>
</dbReference>
<feature type="domain" description="ENPP1-3/EXOG-like endonuclease/phosphodiesterase" evidence="2">
    <location>
        <begin position="79"/>
        <end position="291"/>
    </location>
</feature>
<evidence type="ECO:0000256" key="1">
    <source>
        <dbReference type="SAM" id="SignalP"/>
    </source>
</evidence>
<organism evidence="4 5">
    <name type="scientific">Larimichthys crocea</name>
    <name type="common">Large yellow croaker</name>
    <name type="synonym">Pseudosciaena crocea</name>
    <dbReference type="NCBI Taxonomy" id="215358"/>
    <lineage>
        <taxon>Eukaryota</taxon>
        <taxon>Metazoa</taxon>
        <taxon>Chordata</taxon>
        <taxon>Craniata</taxon>
        <taxon>Vertebrata</taxon>
        <taxon>Euteleostomi</taxon>
        <taxon>Actinopterygii</taxon>
        <taxon>Neopterygii</taxon>
        <taxon>Teleostei</taxon>
        <taxon>Neoteleostei</taxon>
        <taxon>Acanthomorphata</taxon>
        <taxon>Eupercaria</taxon>
        <taxon>Sciaenidae</taxon>
        <taxon>Larimichthys</taxon>
    </lineage>
</organism>
<keyword evidence="4" id="KW-0378">Hydrolase</keyword>
<feature type="domain" description="DNA/RNA non-specific endonuclease/pyrophosphatase/phosphodiesterase" evidence="3">
    <location>
        <begin position="78"/>
        <end position="291"/>
    </location>
</feature>
<dbReference type="SUPFAM" id="SSF54060">
    <property type="entry name" value="His-Me finger endonucleases"/>
    <property type="match status" value="1"/>
</dbReference>
<keyword evidence="5" id="KW-1185">Reference proteome</keyword>
<dbReference type="SMART" id="SM00892">
    <property type="entry name" value="Endonuclease_NS"/>
    <property type="match status" value="1"/>
</dbReference>